<dbReference type="AlphaFoldDB" id="A0AA47P609"/>
<reference evidence="1" key="1">
    <citation type="journal article" date="2023" name="Front. Mar. Sci.">
        <title>A new Merluccius polli reference genome to investigate the effects of global change in West African waters.</title>
        <authorList>
            <person name="Mateo J.L."/>
            <person name="Blanco-Fernandez C."/>
            <person name="Garcia-Vazquez E."/>
            <person name="Machado-Schiaffino G."/>
        </authorList>
    </citation>
    <scope>NUCLEOTIDE SEQUENCE</scope>
    <source>
        <strain evidence="1">C29</strain>
        <tissue evidence="1">Fin</tissue>
    </source>
</reference>
<evidence type="ECO:0000313" key="2">
    <source>
        <dbReference type="Proteomes" id="UP001174136"/>
    </source>
</evidence>
<gene>
    <name evidence="1" type="ORF">N1851_006321</name>
</gene>
<organism evidence="1 2">
    <name type="scientific">Merluccius polli</name>
    <name type="common">Benguela hake</name>
    <name type="synonym">Merluccius cadenati</name>
    <dbReference type="NCBI Taxonomy" id="89951"/>
    <lineage>
        <taxon>Eukaryota</taxon>
        <taxon>Metazoa</taxon>
        <taxon>Chordata</taxon>
        <taxon>Craniata</taxon>
        <taxon>Vertebrata</taxon>
        <taxon>Euteleostomi</taxon>
        <taxon>Actinopterygii</taxon>
        <taxon>Neopterygii</taxon>
        <taxon>Teleostei</taxon>
        <taxon>Neoteleostei</taxon>
        <taxon>Acanthomorphata</taxon>
        <taxon>Zeiogadaria</taxon>
        <taxon>Gadariae</taxon>
        <taxon>Gadiformes</taxon>
        <taxon>Gadoidei</taxon>
        <taxon>Merlucciidae</taxon>
        <taxon>Merluccius</taxon>
    </lineage>
</organism>
<comment type="caution">
    <text evidence="1">The sequence shown here is derived from an EMBL/GenBank/DDBJ whole genome shotgun (WGS) entry which is preliminary data.</text>
</comment>
<name>A0AA47P609_MERPO</name>
<evidence type="ECO:0000313" key="1">
    <source>
        <dbReference type="EMBL" id="KAK0152271.1"/>
    </source>
</evidence>
<keyword evidence="2" id="KW-1185">Reference proteome</keyword>
<proteinExistence type="predicted"/>
<dbReference type="Proteomes" id="UP001174136">
    <property type="component" value="Unassembled WGS sequence"/>
</dbReference>
<sequence length="85" mass="9942">MEEAQERKREKYQELVEDCRRNRWKTRCMPVEVGSRGFASHSLSKAYGTLGITGANRRRAIGNNMEAAEKASRWLWLKRGEQWGQ</sequence>
<dbReference type="EMBL" id="JAOPHQ010001133">
    <property type="protein sequence ID" value="KAK0152271.1"/>
    <property type="molecule type" value="Genomic_DNA"/>
</dbReference>
<accession>A0AA47P609</accession>
<protein>
    <submittedName>
        <fullName evidence="1">Uncharacterized protein</fullName>
    </submittedName>
</protein>